<name>A0A5R9PGK5_9GAMM</name>
<keyword evidence="8" id="KW-0963">Cytoplasm</keyword>
<organism evidence="10 11">
    <name type="scientific">Thermomonas fusca</name>
    <dbReference type="NCBI Taxonomy" id="215690"/>
    <lineage>
        <taxon>Bacteria</taxon>
        <taxon>Pseudomonadati</taxon>
        <taxon>Pseudomonadota</taxon>
        <taxon>Gammaproteobacteria</taxon>
        <taxon>Lysobacterales</taxon>
        <taxon>Lysobacteraceae</taxon>
        <taxon>Thermomonas</taxon>
    </lineage>
</organism>
<feature type="binding site" evidence="8">
    <location>
        <begin position="210"/>
        <end position="211"/>
    </location>
    <ligand>
        <name>substrate</name>
    </ligand>
</feature>
<dbReference type="PROSITE" id="PS01326">
    <property type="entry name" value="DAP_EPIMERASE"/>
    <property type="match status" value="1"/>
</dbReference>
<evidence type="ECO:0000256" key="5">
    <source>
        <dbReference type="ARBA" id="ARBA00023154"/>
    </source>
</evidence>
<evidence type="ECO:0000256" key="3">
    <source>
        <dbReference type="ARBA" id="ARBA00013080"/>
    </source>
</evidence>
<dbReference type="Proteomes" id="UP000308508">
    <property type="component" value="Unassembled WGS sequence"/>
</dbReference>
<evidence type="ECO:0000313" key="11">
    <source>
        <dbReference type="Proteomes" id="UP000308508"/>
    </source>
</evidence>
<dbReference type="EC" id="5.1.1.7" evidence="3 8"/>
<feature type="active site" evidence="9">
    <location>
        <position position="73"/>
    </location>
</feature>
<dbReference type="GO" id="GO:0008837">
    <property type="term" value="F:diaminopimelate epimerase activity"/>
    <property type="evidence" value="ECO:0007669"/>
    <property type="project" value="UniProtKB-UniRule"/>
</dbReference>
<keyword evidence="5 8" id="KW-0457">Lysine biosynthesis</keyword>
<feature type="site" description="Important for dimerization" evidence="8">
    <location>
        <position position="272"/>
    </location>
</feature>
<dbReference type="Pfam" id="PF01678">
    <property type="entry name" value="DAP_epimerase"/>
    <property type="match status" value="2"/>
</dbReference>
<keyword evidence="11" id="KW-1185">Reference proteome</keyword>
<feature type="binding site" evidence="8">
    <location>
        <begin position="220"/>
        <end position="221"/>
    </location>
    <ligand>
        <name>substrate</name>
    </ligand>
</feature>
<dbReference type="GO" id="GO:0009089">
    <property type="term" value="P:lysine biosynthetic process via diaminopimelate"/>
    <property type="evidence" value="ECO:0007669"/>
    <property type="project" value="UniProtKB-UniRule"/>
</dbReference>
<feature type="binding site" evidence="8">
    <location>
        <begin position="74"/>
        <end position="75"/>
    </location>
    <ligand>
        <name>substrate</name>
    </ligand>
</feature>
<dbReference type="HAMAP" id="MF_00197">
    <property type="entry name" value="DAP_epimerase"/>
    <property type="match status" value="1"/>
</dbReference>
<evidence type="ECO:0000313" key="10">
    <source>
        <dbReference type="EMBL" id="TLX22661.1"/>
    </source>
</evidence>
<feature type="site" description="Could be important to modulate the pK values of the two catalytic cysteine residues" evidence="8">
    <location>
        <position position="210"/>
    </location>
</feature>
<dbReference type="EMBL" id="SROY01000001">
    <property type="protein sequence ID" value="TLX22661.1"/>
    <property type="molecule type" value="Genomic_DNA"/>
</dbReference>
<feature type="binding site" evidence="8">
    <location>
        <position position="192"/>
    </location>
    <ligand>
        <name>substrate</name>
    </ligand>
</feature>
<dbReference type="NCBIfam" id="TIGR00652">
    <property type="entry name" value="DapF"/>
    <property type="match status" value="1"/>
</dbReference>
<comment type="subunit">
    <text evidence="8">Homodimer.</text>
</comment>
<dbReference type="STRING" id="1123377.GCA_000423885_00791"/>
<dbReference type="Gene3D" id="3.10.310.10">
    <property type="entry name" value="Diaminopimelate Epimerase, Chain A, domain 1"/>
    <property type="match status" value="2"/>
</dbReference>
<feature type="binding site" evidence="8">
    <location>
        <position position="159"/>
    </location>
    <ligand>
        <name>substrate</name>
    </ligand>
</feature>
<sequence>MRFSKMHGAGNDFVVLDLRGGLPAPTPAQCARLGDRHFGVGCDQILTIEPPRSAGSIAAYRIWNADGSASGQCGNGARCVAAWLVRDGAAPADAGFTIESPAGVHPVQHDGEGGFVIDMGAPRFAPAAIPLAGVDGEHDEYMLALDGETLRFGAVSMGNPHAVIEVADAAAADVARIGPAVQASAMFPASANVGFAQVLAPDRIRLRVFERGVGETLACGSGACAAVAVLARRGRVQADAEVAVELPGGTLRIRHDTAANSVFMAGPAAFVFEGNLLSQEQP</sequence>
<evidence type="ECO:0000256" key="8">
    <source>
        <dbReference type="HAMAP-Rule" id="MF_00197"/>
    </source>
</evidence>
<feature type="binding site" evidence="8">
    <location>
        <position position="64"/>
    </location>
    <ligand>
        <name>substrate</name>
    </ligand>
</feature>
<comment type="function">
    <text evidence="8">Catalyzes the stereoinversion of LL-2,6-diaminopimelate (L,L-DAP) to meso-diaminopimelate (meso-DAP), a precursor of L-lysine and an essential component of the bacterial peptidoglycan.</text>
</comment>
<evidence type="ECO:0000256" key="4">
    <source>
        <dbReference type="ARBA" id="ARBA00022605"/>
    </source>
</evidence>
<comment type="caution">
    <text evidence="10">The sequence shown here is derived from an EMBL/GenBank/DDBJ whole genome shotgun (WGS) entry which is preliminary data.</text>
</comment>
<feature type="binding site" evidence="8">
    <location>
        <position position="44"/>
    </location>
    <ligand>
        <name>substrate</name>
    </ligand>
</feature>
<reference evidence="10 11" key="1">
    <citation type="submission" date="2019-04" db="EMBL/GenBank/DDBJ databases">
        <authorList>
            <person name="Grouzdev D.S."/>
            <person name="Nazina T.N."/>
        </authorList>
    </citation>
    <scope>NUCLEOTIDE SEQUENCE [LARGE SCALE GENOMIC DNA]</scope>
    <source>
        <strain evidence="10 11">SHC 3-19</strain>
    </source>
</reference>
<dbReference type="RefSeq" id="WP_138346787.1">
    <property type="nucleotide sequence ID" value="NZ_SROY01000001.1"/>
</dbReference>
<dbReference type="AlphaFoldDB" id="A0A5R9PGK5"/>
<dbReference type="GO" id="GO:0005829">
    <property type="term" value="C:cytosol"/>
    <property type="evidence" value="ECO:0007669"/>
    <property type="project" value="TreeGrafter"/>
</dbReference>
<comment type="similarity">
    <text evidence="2 8">Belongs to the diaminopimelate epimerase family.</text>
</comment>
<dbReference type="PANTHER" id="PTHR31689">
    <property type="entry name" value="DIAMINOPIMELATE EPIMERASE, CHLOROPLASTIC"/>
    <property type="match status" value="1"/>
</dbReference>
<protein>
    <recommendedName>
        <fullName evidence="3 8">Diaminopimelate epimerase</fullName>
        <shortName evidence="8">DAP epimerase</shortName>
        <ecNumber evidence="3 8">5.1.1.7</ecNumber>
    </recommendedName>
    <alternativeName>
        <fullName evidence="8">PLP-independent amino acid racemase</fullName>
    </alternativeName>
</protein>
<dbReference type="SUPFAM" id="SSF54506">
    <property type="entry name" value="Diaminopimelate epimerase-like"/>
    <property type="match status" value="1"/>
</dbReference>
<evidence type="ECO:0000256" key="6">
    <source>
        <dbReference type="ARBA" id="ARBA00023235"/>
    </source>
</evidence>
<dbReference type="PANTHER" id="PTHR31689:SF0">
    <property type="entry name" value="DIAMINOPIMELATE EPIMERASE"/>
    <property type="match status" value="1"/>
</dbReference>
<comment type="subcellular location">
    <subcellularLocation>
        <location evidence="8">Cytoplasm</location>
    </subcellularLocation>
</comment>
<feature type="site" description="Could be important to modulate the pK values of the two catalytic cysteine residues" evidence="8">
    <location>
        <position position="161"/>
    </location>
</feature>
<feature type="binding site" evidence="8">
    <location>
        <position position="11"/>
    </location>
    <ligand>
        <name>substrate</name>
    </ligand>
</feature>
<dbReference type="InterPro" id="IPR018510">
    <property type="entry name" value="DAP_epimerase_AS"/>
</dbReference>
<evidence type="ECO:0000256" key="2">
    <source>
        <dbReference type="ARBA" id="ARBA00010219"/>
    </source>
</evidence>
<gene>
    <name evidence="8" type="primary">dapF</name>
    <name evidence="10" type="ORF">E5S66_01115</name>
</gene>
<dbReference type="UniPathway" id="UPA00034">
    <property type="reaction ID" value="UER00025"/>
</dbReference>
<accession>A0A5R9PGK5</accession>
<comment type="catalytic activity">
    <reaction evidence="7 8">
        <text>(2S,6S)-2,6-diaminopimelate = meso-2,6-diaminopimelate</text>
        <dbReference type="Rhea" id="RHEA:15393"/>
        <dbReference type="ChEBI" id="CHEBI:57609"/>
        <dbReference type="ChEBI" id="CHEBI:57791"/>
        <dbReference type="EC" id="5.1.1.7"/>
    </reaction>
</comment>
<keyword evidence="4 8" id="KW-0028">Amino-acid biosynthesis</keyword>
<evidence type="ECO:0000256" key="1">
    <source>
        <dbReference type="ARBA" id="ARBA00005196"/>
    </source>
</evidence>
<feature type="active site" description="Proton acceptor" evidence="8">
    <location>
        <position position="219"/>
    </location>
</feature>
<evidence type="ECO:0000256" key="9">
    <source>
        <dbReference type="PROSITE-ProRule" id="PRU10125"/>
    </source>
</evidence>
<keyword evidence="6 8" id="KW-0413">Isomerase</keyword>
<evidence type="ECO:0000256" key="7">
    <source>
        <dbReference type="ARBA" id="ARBA00051712"/>
    </source>
</evidence>
<comment type="pathway">
    <text evidence="1 8">Amino-acid biosynthesis; L-lysine biosynthesis via DAP pathway; DL-2,6-diaminopimelate from LL-2,6-diaminopimelate: step 1/1.</text>
</comment>
<dbReference type="InterPro" id="IPR001653">
    <property type="entry name" value="DAP_epimerase_DapF"/>
</dbReference>
<proteinExistence type="inferred from homology"/>
<feature type="active site" description="Proton donor" evidence="8">
    <location>
        <position position="73"/>
    </location>
</feature>